<organism evidence="1 2">
    <name type="scientific">Rhizobium straminoryzae</name>
    <dbReference type="NCBI Taxonomy" id="1387186"/>
    <lineage>
        <taxon>Bacteria</taxon>
        <taxon>Pseudomonadati</taxon>
        <taxon>Pseudomonadota</taxon>
        <taxon>Alphaproteobacteria</taxon>
        <taxon>Hyphomicrobiales</taxon>
        <taxon>Rhizobiaceae</taxon>
        <taxon>Rhizobium/Agrobacterium group</taxon>
        <taxon>Rhizobium</taxon>
    </lineage>
</organism>
<dbReference type="Proteomes" id="UP000316801">
    <property type="component" value="Unassembled WGS sequence"/>
</dbReference>
<evidence type="ECO:0000313" key="2">
    <source>
        <dbReference type="Proteomes" id="UP000316801"/>
    </source>
</evidence>
<dbReference type="RefSeq" id="WP_143125991.1">
    <property type="nucleotide sequence ID" value="NZ_VJMG01000041.1"/>
</dbReference>
<keyword evidence="2" id="KW-1185">Reference proteome</keyword>
<dbReference type="EMBL" id="VJMG01000041">
    <property type="protein sequence ID" value="TRL37614.1"/>
    <property type="molecule type" value="Genomic_DNA"/>
</dbReference>
<reference evidence="1 2" key="1">
    <citation type="submission" date="2019-07" db="EMBL/GenBank/DDBJ databases">
        <title>Ln-dependent methylotrophs.</title>
        <authorList>
            <person name="Tani A."/>
        </authorList>
    </citation>
    <scope>NUCLEOTIDE SEQUENCE [LARGE SCALE GENOMIC DNA]</scope>
    <source>
        <strain evidence="1 2">SM12</strain>
    </source>
</reference>
<sequence>MAAPDEIPTDLALEVGANLDPKRFLDVARHFFAYVEDIAREAMVGEKPQWEVIARQGSTILAMQPAENVTTLNLPELYRRIDAASDFLIRGDVEGSNLSESALGHMQALADLRDRQGNKVPVRFWVRKSQTVISPDVGDYIRESRGREYFDFGSLDGRLQTIQDAGGSLEFRIRDILYRNPIKCIVSEKLLQSVMDNFRRRVEVFGEIRYSQRGVPLAINVQSLNPMPSDDDLPTAEDVRGILEPSKGAAWL</sequence>
<proteinExistence type="predicted"/>
<comment type="caution">
    <text evidence="1">The sequence shown here is derived from an EMBL/GenBank/DDBJ whole genome shotgun (WGS) entry which is preliminary data.</text>
</comment>
<evidence type="ECO:0000313" key="1">
    <source>
        <dbReference type="EMBL" id="TRL37614.1"/>
    </source>
</evidence>
<name>A0A549T6W5_9HYPH</name>
<gene>
    <name evidence="1" type="ORF">FNA46_14815</name>
</gene>
<protein>
    <submittedName>
        <fullName evidence="1">Uncharacterized protein</fullName>
    </submittedName>
</protein>
<accession>A0A549T6W5</accession>
<dbReference type="AlphaFoldDB" id="A0A549T6W5"/>